<dbReference type="RefSeq" id="WP_130647032.1">
    <property type="nucleotide sequence ID" value="NZ_PGCL01000003.1"/>
</dbReference>
<dbReference type="PANTHER" id="PTHR43294">
    <property type="entry name" value="SODIUM/POTASSIUM-TRANSPORTING ATPASE SUBUNIT ALPHA"/>
    <property type="match status" value="1"/>
</dbReference>
<dbReference type="InterPro" id="IPR059000">
    <property type="entry name" value="ATPase_P-type_domA"/>
</dbReference>
<dbReference type="PANTHER" id="PTHR43294:SF20">
    <property type="entry name" value="P-TYPE ATPASE"/>
    <property type="match status" value="1"/>
</dbReference>
<dbReference type="InterPro" id="IPR008250">
    <property type="entry name" value="ATPase_P-typ_transduc_dom_A_sf"/>
</dbReference>
<feature type="transmembrane region" description="Helical" evidence="10">
    <location>
        <begin position="767"/>
        <end position="786"/>
    </location>
</feature>
<evidence type="ECO:0000313" key="12">
    <source>
        <dbReference type="EMBL" id="TAJ43970.1"/>
    </source>
</evidence>
<evidence type="ECO:0000313" key="13">
    <source>
        <dbReference type="Proteomes" id="UP000292580"/>
    </source>
</evidence>
<dbReference type="SFLD" id="SFLDG00002">
    <property type="entry name" value="C1.7:_P-type_atpase_like"/>
    <property type="match status" value="1"/>
</dbReference>
<dbReference type="InterPro" id="IPR004014">
    <property type="entry name" value="ATPase_P-typ_cation-transptr_N"/>
</dbReference>
<name>A0A483CS39_9EURY</name>
<evidence type="ECO:0000256" key="5">
    <source>
        <dbReference type="ARBA" id="ARBA00022840"/>
    </source>
</evidence>
<feature type="transmembrane region" description="Helical" evidence="10">
    <location>
        <begin position="863"/>
        <end position="882"/>
    </location>
</feature>
<dbReference type="Pfam" id="PF08282">
    <property type="entry name" value="Hydrolase_3"/>
    <property type="match status" value="1"/>
</dbReference>
<evidence type="ECO:0000256" key="10">
    <source>
        <dbReference type="SAM" id="Phobius"/>
    </source>
</evidence>
<proteinExistence type="predicted"/>
<feature type="transmembrane region" description="Helical" evidence="10">
    <location>
        <begin position="689"/>
        <end position="710"/>
    </location>
</feature>
<dbReference type="SFLD" id="SFLDS00003">
    <property type="entry name" value="Haloacid_Dehalogenase"/>
    <property type="match status" value="1"/>
</dbReference>
<dbReference type="FunFam" id="2.70.150.10:FF:000160">
    <property type="entry name" value="Sarcoplasmic/endoplasmic reticulum calcium ATPase 1"/>
    <property type="match status" value="1"/>
</dbReference>
<feature type="transmembrane region" description="Helical" evidence="10">
    <location>
        <begin position="57"/>
        <end position="83"/>
    </location>
</feature>
<dbReference type="PRINTS" id="PR00120">
    <property type="entry name" value="HATPASE"/>
</dbReference>
<dbReference type="SUPFAM" id="SSF56784">
    <property type="entry name" value="HAD-like"/>
    <property type="match status" value="1"/>
</dbReference>
<keyword evidence="5" id="KW-0067">ATP-binding</keyword>
<dbReference type="Gene3D" id="3.40.50.1000">
    <property type="entry name" value="HAD superfamily/HAD-like"/>
    <property type="match status" value="1"/>
</dbReference>
<feature type="transmembrane region" description="Helical" evidence="10">
    <location>
        <begin position="829"/>
        <end position="851"/>
    </location>
</feature>
<evidence type="ECO:0000256" key="3">
    <source>
        <dbReference type="ARBA" id="ARBA00022692"/>
    </source>
</evidence>
<feature type="domain" description="Cation-transporting P-type ATPase N-terminal" evidence="11">
    <location>
        <begin position="12"/>
        <end position="85"/>
    </location>
</feature>
<dbReference type="SUPFAM" id="SSF81660">
    <property type="entry name" value="Metal cation-transporting ATPase, ATP-binding domain N"/>
    <property type="match status" value="1"/>
</dbReference>
<dbReference type="InterPro" id="IPR023214">
    <property type="entry name" value="HAD_sf"/>
</dbReference>
<dbReference type="Proteomes" id="UP000292580">
    <property type="component" value="Unassembled WGS sequence"/>
</dbReference>
<dbReference type="InterPro" id="IPR044492">
    <property type="entry name" value="P_typ_ATPase_HD_dom"/>
</dbReference>
<dbReference type="SUPFAM" id="SSF81653">
    <property type="entry name" value="Calcium ATPase, transduction domain A"/>
    <property type="match status" value="1"/>
</dbReference>
<sequence length="891" mass="94729">MTSDFEPDTGIPWHALPLDEVYEKLSSGPEGLGDDEAAHRLQHYGPNTLPARKPPGIVAIFLHQFGSPLIFILLAAALISFALQDVRDGIFILAVVLLNAAIGLVQEWRAEQSAGLLRRLLTRTAHLRREGRHITADSAVIVPGDIVLLESGGRVPADLRLVHAAGCRIDESALTGETLAAEKDLAPVRLDAAVGDRTNMAFAGTTVVSGRAVGVVTATGLKSEVGRIAEAVAATGASKPPLLIRMERFSRTIGILVLGASALMAAVALGRGTPFTEVFFLAVALAVSAIPEGLPVAITVALSIGSSKMARRNVIVRRLAAVESLGSCTMIATDKTGTLTLNRQSVRRVILPDGTGYAVADGAVPDPASLPRLHALARTAVICNEGEIVMEEGEWVHHGDAMDVALLSFARDLGIDAGAVREAVRIIGSVAFEPELRYSAAYYRDEDGRIMVAAKGALETLLPYCLTMETGEGRVPLERSRIEAALADLASHGYRVLAVAEGEIGAVPATHLGLEEGRPPLNLLGLAGFIDPVRPDVPEALERCREAGIEVAMITGDHPETALAIGRQIGLASERGEVVTGPDLEAIGSPDLPEFFDRVRSGRIFARVSPLQKLEIVDAMVRDGHFVAVTGDGANDAPALRRANIGVAMGSGTDLAKDTASMIITDDDFSSIVAGIEEGRYAYDNIRKVTYLLISTGFAEIVLFTVALAAGLPLPLLAVQLLWLNLVTNGIQDVALAFESGEAGTMRRPPRRPNEGIFNRLMIRETMLSGFLMGAIASATYVWLIAGGADESATRSTLMLLMVLLENLHALNCRSEYRSLFRVPLRDNYYLIAGILVAQGVHIAAMTNPLMQDLLRIGPVGPATWGVLLALASGVVIGMEAFKWAMTRGRT</sequence>
<keyword evidence="4" id="KW-0547">Nucleotide-binding</keyword>
<dbReference type="GO" id="GO:0012505">
    <property type="term" value="C:endomembrane system"/>
    <property type="evidence" value="ECO:0007669"/>
    <property type="project" value="UniProtKB-SubCell"/>
</dbReference>
<dbReference type="SMART" id="SM00831">
    <property type="entry name" value="Cation_ATPase_N"/>
    <property type="match status" value="1"/>
</dbReference>
<dbReference type="InterPro" id="IPR023299">
    <property type="entry name" value="ATPase_P-typ_cyto_dom_N"/>
</dbReference>
<feature type="transmembrane region" description="Helical" evidence="10">
    <location>
        <begin position="253"/>
        <end position="272"/>
    </location>
</feature>
<dbReference type="AlphaFoldDB" id="A0A483CS39"/>
<dbReference type="Pfam" id="PF00122">
    <property type="entry name" value="E1-E2_ATPase"/>
    <property type="match status" value="1"/>
</dbReference>
<dbReference type="Pfam" id="PF13246">
    <property type="entry name" value="Cation_ATPase"/>
    <property type="match status" value="1"/>
</dbReference>
<dbReference type="GO" id="GO:0016887">
    <property type="term" value="F:ATP hydrolysis activity"/>
    <property type="evidence" value="ECO:0007669"/>
    <property type="project" value="InterPro"/>
</dbReference>
<dbReference type="GO" id="GO:0036376">
    <property type="term" value="P:sodium ion export across plasma membrane"/>
    <property type="evidence" value="ECO:0007669"/>
    <property type="project" value="TreeGrafter"/>
</dbReference>
<dbReference type="GO" id="GO:1902600">
    <property type="term" value="P:proton transmembrane transport"/>
    <property type="evidence" value="ECO:0007669"/>
    <property type="project" value="TreeGrafter"/>
</dbReference>
<evidence type="ECO:0000256" key="9">
    <source>
        <dbReference type="ARBA" id="ARBA00023136"/>
    </source>
</evidence>
<dbReference type="OrthoDB" id="8588at2157"/>
<dbReference type="GO" id="GO:0005524">
    <property type="term" value="F:ATP binding"/>
    <property type="evidence" value="ECO:0007669"/>
    <property type="project" value="UniProtKB-KW"/>
</dbReference>
<dbReference type="InterPro" id="IPR050510">
    <property type="entry name" value="Cation_transp_ATPase_P-type"/>
</dbReference>
<evidence type="ECO:0000259" key="11">
    <source>
        <dbReference type="SMART" id="SM00831"/>
    </source>
</evidence>
<feature type="transmembrane region" description="Helical" evidence="10">
    <location>
        <begin position="278"/>
        <end position="302"/>
    </location>
</feature>
<gene>
    <name evidence="12" type="ORF">CUJ86_07935</name>
</gene>
<dbReference type="SFLD" id="SFLDF00027">
    <property type="entry name" value="p-type_atpase"/>
    <property type="match status" value="1"/>
</dbReference>
<organism evidence="12 13">
    <name type="scientific">Methanofollis fontis</name>
    <dbReference type="NCBI Taxonomy" id="2052832"/>
    <lineage>
        <taxon>Archaea</taxon>
        <taxon>Methanobacteriati</taxon>
        <taxon>Methanobacteriota</taxon>
        <taxon>Stenosarchaea group</taxon>
        <taxon>Methanomicrobia</taxon>
        <taxon>Methanomicrobiales</taxon>
        <taxon>Methanomicrobiaceae</taxon>
        <taxon>Methanofollis</taxon>
    </lineage>
</organism>
<dbReference type="PRINTS" id="PR00119">
    <property type="entry name" value="CATATPASE"/>
</dbReference>
<dbReference type="GO" id="GO:0005886">
    <property type="term" value="C:plasma membrane"/>
    <property type="evidence" value="ECO:0007669"/>
    <property type="project" value="TreeGrafter"/>
</dbReference>
<evidence type="ECO:0000256" key="1">
    <source>
        <dbReference type="ARBA" id="ARBA00004127"/>
    </source>
</evidence>
<dbReference type="GO" id="GO:0006883">
    <property type="term" value="P:intracellular sodium ion homeostasis"/>
    <property type="evidence" value="ECO:0007669"/>
    <property type="project" value="TreeGrafter"/>
</dbReference>
<dbReference type="Gene3D" id="3.40.1110.10">
    <property type="entry name" value="Calcium-transporting ATPase, cytoplasmic domain N"/>
    <property type="match status" value="1"/>
</dbReference>
<dbReference type="Pfam" id="PF00689">
    <property type="entry name" value="Cation_ATPase_C"/>
    <property type="match status" value="1"/>
</dbReference>
<keyword evidence="6" id="KW-0460">Magnesium</keyword>
<dbReference type="SUPFAM" id="SSF81665">
    <property type="entry name" value="Calcium ATPase, transmembrane domain M"/>
    <property type="match status" value="1"/>
</dbReference>
<protein>
    <submittedName>
        <fullName evidence="12">ATPase</fullName>
    </submittedName>
</protein>
<dbReference type="Gene3D" id="2.70.150.10">
    <property type="entry name" value="Calcium-transporting ATPase, cytoplasmic transduction domain A"/>
    <property type="match status" value="1"/>
</dbReference>
<evidence type="ECO:0000256" key="7">
    <source>
        <dbReference type="ARBA" id="ARBA00022967"/>
    </source>
</evidence>
<dbReference type="GO" id="GO:0005391">
    <property type="term" value="F:P-type sodium:potassium-exchanging transporter activity"/>
    <property type="evidence" value="ECO:0007669"/>
    <property type="project" value="TreeGrafter"/>
</dbReference>
<keyword evidence="13" id="KW-1185">Reference proteome</keyword>
<dbReference type="Gene3D" id="1.20.1110.10">
    <property type="entry name" value="Calcium-transporting ATPase, transmembrane domain"/>
    <property type="match status" value="1"/>
</dbReference>
<evidence type="ECO:0000256" key="6">
    <source>
        <dbReference type="ARBA" id="ARBA00022842"/>
    </source>
</evidence>
<dbReference type="GO" id="GO:1990573">
    <property type="term" value="P:potassium ion import across plasma membrane"/>
    <property type="evidence" value="ECO:0007669"/>
    <property type="project" value="TreeGrafter"/>
</dbReference>
<reference evidence="12 13" key="1">
    <citation type="submission" date="2017-11" db="EMBL/GenBank/DDBJ databases">
        <title>Isolation and Characterization of Methanofollis Species from Methane Seep Offshore SW Taiwan.</title>
        <authorList>
            <person name="Teng N.-H."/>
            <person name="Lai M.-C."/>
            <person name="Chen S.-C."/>
        </authorList>
    </citation>
    <scope>NUCLEOTIDE SEQUENCE [LARGE SCALE GENOMIC DNA]</scope>
    <source>
        <strain evidence="12 13">FWC-SCC2</strain>
    </source>
</reference>
<dbReference type="Pfam" id="PF00690">
    <property type="entry name" value="Cation_ATPase_N"/>
    <property type="match status" value="1"/>
</dbReference>
<keyword evidence="3 10" id="KW-0812">Transmembrane</keyword>
<evidence type="ECO:0000256" key="2">
    <source>
        <dbReference type="ARBA" id="ARBA00022553"/>
    </source>
</evidence>
<comment type="caution">
    <text evidence="12">The sequence shown here is derived from an EMBL/GenBank/DDBJ whole genome shotgun (WGS) entry which is preliminary data.</text>
</comment>
<dbReference type="EMBL" id="PGCL01000003">
    <property type="protein sequence ID" value="TAJ43970.1"/>
    <property type="molecule type" value="Genomic_DNA"/>
</dbReference>
<dbReference type="PROSITE" id="PS00154">
    <property type="entry name" value="ATPASE_E1_E2"/>
    <property type="match status" value="1"/>
</dbReference>
<dbReference type="InterPro" id="IPR036412">
    <property type="entry name" value="HAD-like_sf"/>
</dbReference>
<accession>A0A483CS39</accession>
<dbReference type="InterPro" id="IPR018303">
    <property type="entry name" value="ATPase_P-typ_P_site"/>
</dbReference>
<keyword evidence="8 10" id="KW-1133">Transmembrane helix</keyword>
<dbReference type="InterPro" id="IPR023298">
    <property type="entry name" value="ATPase_P-typ_TM_dom_sf"/>
</dbReference>
<dbReference type="GO" id="GO:0030007">
    <property type="term" value="P:intracellular potassium ion homeostasis"/>
    <property type="evidence" value="ECO:0007669"/>
    <property type="project" value="TreeGrafter"/>
</dbReference>
<feature type="transmembrane region" description="Helical" evidence="10">
    <location>
        <begin position="89"/>
        <end position="108"/>
    </location>
</feature>
<evidence type="ECO:0000256" key="4">
    <source>
        <dbReference type="ARBA" id="ARBA00022741"/>
    </source>
</evidence>
<keyword evidence="7" id="KW-1278">Translocase</keyword>
<dbReference type="NCBIfam" id="TIGR01494">
    <property type="entry name" value="ATPase_P-type"/>
    <property type="match status" value="2"/>
</dbReference>
<dbReference type="InterPro" id="IPR001757">
    <property type="entry name" value="P_typ_ATPase"/>
</dbReference>
<dbReference type="InterPro" id="IPR006068">
    <property type="entry name" value="ATPase_P-typ_cation-transptr_C"/>
</dbReference>
<keyword evidence="9 10" id="KW-0472">Membrane</keyword>
<evidence type="ECO:0000256" key="8">
    <source>
        <dbReference type="ARBA" id="ARBA00022989"/>
    </source>
</evidence>
<comment type="subcellular location">
    <subcellularLocation>
        <location evidence="1">Endomembrane system</location>
        <topology evidence="1">Multi-pass membrane protein</topology>
    </subcellularLocation>
</comment>
<keyword evidence="2" id="KW-0597">Phosphoprotein</keyword>